<dbReference type="EMBL" id="CAJPDT010000043">
    <property type="protein sequence ID" value="CAF9926404.1"/>
    <property type="molecule type" value="Genomic_DNA"/>
</dbReference>
<name>A0A8H3FKV8_9LECA</name>
<protein>
    <submittedName>
        <fullName evidence="1">Uncharacterized protein</fullName>
    </submittedName>
</protein>
<accession>A0A8H3FKV8</accession>
<sequence length="306" mass="34152">MSPPEKLHEIYAQQMTKRHDYGYPLYNPTSRTIIKPGVCGYIDQHGQWNPVADLTTPDELIKKGLTPPQQPLESAPDDCDISWGPKCSEAVKGRRLGVEAGASAAASGIPVEAAVVYRYSSENDFGAILMTESPIWRESFYFDRPFREWVAENSASLLAVRPELREHGLWVVRWIYSTTKCSLNAWTAKEKQITVGFKAKAIGAGELGPDADWYESSTDSGWIHSQAQEGDRKVVFLGGLHFRYKRLARSGQHLKDTSKTPKWTFRGAADEESTVIDVDADESYEITCTEVGKLEIPAADESDNDF</sequence>
<dbReference type="OrthoDB" id="2883672at2759"/>
<evidence type="ECO:0000313" key="2">
    <source>
        <dbReference type="Proteomes" id="UP000664534"/>
    </source>
</evidence>
<proteinExistence type="predicted"/>
<gene>
    <name evidence="1" type="ORF">IMSHALPRED_006953</name>
</gene>
<comment type="caution">
    <text evidence="1">The sequence shown here is derived from an EMBL/GenBank/DDBJ whole genome shotgun (WGS) entry which is preliminary data.</text>
</comment>
<organism evidence="1 2">
    <name type="scientific">Imshaugia aleurites</name>
    <dbReference type="NCBI Taxonomy" id="172621"/>
    <lineage>
        <taxon>Eukaryota</taxon>
        <taxon>Fungi</taxon>
        <taxon>Dikarya</taxon>
        <taxon>Ascomycota</taxon>
        <taxon>Pezizomycotina</taxon>
        <taxon>Lecanoromycetes</taxon>
        <taxon>OSLEUM clade</taxon>
        <taxon>Lecanoromycetidae</taxon>
        <taxon>Lecanorales</taxon>
        <taxon>Lecanorineae</taxon>
        <taxon>Parmeliaceae</taxon>
        <taxon>Imshaugia</taxon>
    </lineage>
</organism>
<keyword evidence="2" id="KW-1185">Reference proteome</keyword>
<reference evidence="1" key="1">
    <citation type="submission" date="2021-03" db="EMBL/GenBank/DDBJ databases">
        <authorList>
            <person name="Tagirdzhanova G."/>
        </authorList>
    </citation>
    <scope>NUCLEOTIDE SEQUENCE</scope>
</reference>
<dbReference type="Proteomes" id="UP000664534">
    <property type="component" value="Unassembled WGS sequence"/>
</dbReference>
<dbReference type="AlphaFoldDB" id="A0A8H3FKV8"/>
<evidence type="ECO:0000313" key="1">
    <source>
        <dbReference type="EMBL" id="CAF9926404.1"/>
    </source>
</evidence>